<keyword evidence="2" id="KW-1133">Transmembrane helix</keyword>
<feature type="region of interest" description="Disordered" evidence="1">
    <location>
        <begin position="99"/>
        <end position="130"/>
    </location>
</feature>
<feature type="non-terminal residue" evidence="3">
    <location>
        <position position="246"/>
    </location>
</feature>
<proteinExistence type="predicted"/>
<accession>X6LDP9</accession>
<keyword evidence="2" id="KW-0472">Membrane</keyword>
<evidence type="ECO:0000256" key="2">
    <source>
        <dbReference type="SAM" id="Phobius"/>
    </source>
</evidence>
<dbReference type="EMBL" id="ASPP01043794">
    <property type="protein sequence ID" value="ETN99480.1"/>
    <property type="molecule type" value="Genomic_DNA"/>
</dbReference>
<dbReference type="SUPFAM" id="SSF47473">
    <property type="entry name" value="EF-hand"/>
    <property type="match status" value="1"/>
</dbReference>
<evidence type="ECO:0000313" key="3">
    <source>
        <dbReference type="EMBL" id="ETN99480.1"/>
    </source>
</evidence>
<keyword evidence="2" id="KW-0812">Transmembrane</keyword>
<feature type="transmembrane region" description="Helical" evidence="2">
    <location>
        <begin position="136"/>
        <end position="153"/>
    </location>
</feature>
<feature type="region of interest" description="Disordered" evidence="1">
    <location>
        <begin position="50"/>
        <end position="76"/>
    </location>
</feature>
<dbReference type="AlphaFoldDB" id="X6LDP9"/>
<dbReference type="Proteomes" id="UP000023152">
    <property type="component" value="Unassembled WGS sequence"/>
</dbReference>
<keyword evidence="4" id="KW-1185">Reference proteome</keyword>
<sequence>MNRTVPVDWNSCRKALFSFKVFFEICLFMHVRNLEMSDYMEQELISGVQPKRLPPPAPHVHRDSKPNPPPGPKRKHVLPTSHLCSALWHVICSRKCNNTSKPAKKKKKNLILPPPPPKQVAFQKAKSQEPSNQGKTTMIFLSVVVVVFILHLSNKNQKKKKHNVKHKVMVVNGDRSNLTWRKYKLGYIKALRDLFHVGGVELEFRSFQTFLELIGCPYDHNTALTIFRTIDAPASGAIDFQQFINW</sequence>
<reference evidence="3 4" key="1">
    <citation type="journal article" date="2013" name="Curr. Biol.">
        <title>The Genome of the Foraminiferan Reticulomyxa filosa.</title>
        <authorList>
            <person name="Glockner G."/>
            <person name="Hulsmann N."/>
            <person name="Schleicher M."/>
            <person name="Noegel A.A."/>
            <person name="Eichinger L."/>
            <person name="Gallinger C."/>
            <person name="Pawlowski J."/>
            <person name="Sierra R."/>
            <person name="Euteneuer U."/>
            <person name="Pillet L."/>
            <person name="Moustafa A."/>
            <person name="Platzer M."/>
            <person name="Groth M."/>
            <person name="Szafranski K."/>
            <person name="Schliwa M."/>
        </authorList>
    </citation>
    <scope>NUCLEOTIDE SEQUENCE [LARGE SCALE GENOMIC DNA]</scope>
</reference>
<evidence type="ECO:0000313" key="4">
    <source>
        <dbReference type="Proteomes" id="UP000023152"/>
    </source>
</evidence>
<comment type="caution">
    <text evidence="3">The sequence shown here is derived from an EMBL/GenBank/DDBJ whole genome shotgun (WGS) entry which is preliminary data.</text>
</comment>
<gene>
    <name evidence="3" type="ORF">RFI_37993</name>
</gene>
<evidence type="ECO:0000256" key="1">
    <source>
        <dbReference type="SAM" id="MobiDB-lite"/>
    </source>
</evidence>
<dbReference type="InterPro" id="IPR011992">
    <property type="entry name" value="EF-hand-dom_pair"/>
</dbReference>
<protein>
    <recommendedName>
        <fullName evidence="5">EF-hand domain-containing protein</fullName>
    </recommendedName>
</protein>
<organism evidence="3 4">
    <name type="scientific">Reticulomyxa filosa</name>
    <dbReference type="NCBI Taxonomy" id="46433"/>
    <lineage>
        <taxon>Eukaryota</taxon>
        <taxon>Sar</taxon>
        <taxon>Rhizaria</taxon>
        <taxon>Retaria</taxon>
        <taxon>Foraminifera</taxon>
        <taxon>Monothalamids</taxon>
        <taxon>Reticulomyxidae</taxon>
        <taxon>Reticulomyxa</taxon>
    </lineage>
</organism>
<name>X6LDP9_RETFI</name>
<evidence type="ECO:0008006" key="5">
    <source>
        <dbReference type="Google" id="ProtNLM"/>
    </source>
</evidence>